<protein>
    <submittedName>
        <fullName evidence="2">Uncharacterized protein</fullName>
    </submittedName>
</protein>
<name>A0A645BZ67_9ZZZZ</name>
<dbReference type="EMBL" id="VSSQ01021427">
    <property type="protein sequence ID" value="MPM67004.1"/>
    <property type="molecule type" value="Genomic_DNA"/>
</dbReference>
<accession>A0A645BZ67</accession>
<evidence type="ECO:0000313" key="2">
    <source>
        <dbReference type="EMBL" id="MPM67004.1"/>
    </source>
</evidence>
<comment type="caution">
    <text evidence="2">The sequence shown here is derived from an EMBL/GenBank/DDBJ whole genome shotgun (WGS) entry which is preliminary data.</text>
</comment>
<organism evidence="2">
    <name type="scientific">bioreactor metagenome</name>
    <dbReference type="NCBI Taxonomy" id="1076179"/>
    <lineage>
        <taxon>unclassified sequences</taxon>
        <taxon>metagenomes</taxon>
        <taxon>ecological metagenomes</taxon>
    </lineage>
</organism>
<sequence length="113" mass="11520">MQHHLLHVQAHAAFAVAELTAHAGIGLGLQAQGGQVQPIAEARADDHERSHPAQAVTGGAPAKEDGSQQEEAGDECVHNVAGGICHRKAVLGHVGHIQGMDAAGLDKGEHNGG</sequence>
<gene>
    <name evidence="2" type="ORF">SDC9_113919</name>
</gene>
<proteinExistence type="predicted"/>
<feature type="compositionally biased region" description="Basic and acidic residues" evidence="1">
    <location>
        <begin position="42"/>
        <end position="51"/>
    </location>
</feature>
<evidence type="ECO:0000256" key="1">
    <source>
        <dbReference type="SAM" id="MobiDB-lite"/>
    </source>
</evidence>
<feature type="region of interest" description="Disordered" evidence="1">
    <location>
        <begin position="38"/>
        <end position="75"/>
    </location>
</feature>
<dbReference type="AlphaFoldDB" id="A0A645BZ67"/>
<reference evidence="2" key="1">
    <citation type="submission" date="2019-08" db="EMBL/GenBank/DDBJ databases">
        <authorList>
            <person name="Kucharzyk K."/>
            <person name="Murdoch R.W."/>
            <person name="Higgins S."/>
            <person name="Loffler F."/>
        </authorList>
    </citation>
    <scope>NUCLEOTIDE SEQUENCE</scope>
</reference>